<evidence type="ECO:0000313" key="1">
    <source>
        <dbReference type="EMBL" id="NMH95910.1"/>
    </source>
</evidence>
<dbReference type="Proteomes" id="UP000820669">
    <property type="component" value="Unassembled WGS sequence"/>
</dbReference>
<dbReference type="EMBL" id="JAAXLA010000001">
    <property type="protein sequence ID" value="NMH95910.1"/>
    <property type="molecule type" value="Genomic_DNA"/>
</dbReference>
<dbReference type="RefSeq" id="WP_169379269.1">
    <property type="nucleotide sequence ID" value="NZ_JAAXLA010000001.1"/>
</dbReference>
<organism evidence="1 2">
    <name type="scientific">Pseudonocardia acidicola</name>
    <dbReference type="NCBI Taxonomy" id="2724939"/>
    <lineage>
        <taxon>Bacteria</taxon>
        <taxon>Bacillati</taxon>
        <taxon>Actinomycetota</taxon>
        <taxon>Actinomycetes</taxon>
        <taxon>Pseudonocardiales</taxon>
        <taxon>Pseudonocardiaceae</taxon>
        <taxon>Pseudonocardia</taxon>
    </lineage>
</organism>
<proteinExistence type="predicted"/>
<sequence>MAVPPLRGAADLAAPGNREIVTSGDVFDVLERIRFGAERSVVMPVEQRRRTAYHEAGTPCWACHSRAPASRRR</sequence>
<evidence type="ECO:0000313" key="2">
    <source>
        <dbReference type="Proteomes" id="UP000820669"/>
    </source>
</evidence>
<keyword evidence="2" id="KW-1185">Reference proteome</keyword>
<comment type="caution">
    <text evidence="1">The sequence shown here is derived from an EMBL/GenBank/DDBJ whole genome shotgun (WGS) entry which is preliminary data.</text>
</comment>
<protein>
    <submittedName>
        <fullName evidence="1">Uncharacterized protein</fullName>
    </submittedName>
</protein>
<gene>
    <name evidence="1" type="ORF">HF526_01010</name>
</gene>
<accession>A0ABX1S493</accession>
<name>A0ABX1S493_9PSEU</name>
<reference evidence="1 2" key="1">
    <citation type="submission" date="2020-04" db="EMBL/GenBank/DDBJ databases">
        <authorList>
            <person name="Klaysubun C."/>
            <person name="Duangmal K."/>
            <person name="Lipun K."/>
        </authorList>
    </citation>
    <scope>NUCLEOTIDE SEQUENCE [LARGE SCALE GENOMIC DNA]</scope>
    <source>
        <strain evidence="1 2">K10HN5</strain>
    </source>
</reference>